<feature type="region of interest" description="Disordered" evidence="11">
    <location>
        <begin position="331"/>
        <end position="356"/>
    </location>
</feature>
<dbReference type="InterPro" id="IPR017871">
    <property type="entry name" value="ABC_transporter-like_CS"/>
</dbReference>
<evidence type="ECO:0000256" key="6">
    <source>
        <dbReference type="ARBA" id="ARBA00056091"/>
    </source>
</evidence>
<name>A0A1E3TF16_MYCSH</name>
<dbReference type="SUPFAM" id="SSF52540">
    <property type="entry name" value="P-loop containing nucleoside triphosphate hydrolases"/>
    <property type="match status" value="1"/>
</dbReference>
<dbReference type="EMBL" id="UEGW01000001">
    <property type="protein sequence ID" value="SRX95046.1"/>
    <property type="molecule type" value="Genomic_DNA"/>
</dbReference>
<evidence type="ECO:0000256" key="4">
    <source>
        <dbReference type="ARBA" id="ARBA00022840"/>
    </source>
</evidence>
<evidence type="ECO:0000256" key="10">
    <source>
        <dbReference type="ARBA" id="ARBA00082626"/>
    </source>
</evidence>
<accession>A0A1E3TF16</accession>
<evidence type="ECO:0000256" key="1">
    <source>
        <dbReference type="ARBA" id="ARBA00004515"/>
    </source>
</evidence>
<evidence type="ECO:0000313" key="13">
    <source>
        <dbReference type="EMBL" id="SRX95046.1"/>
    </source>
</evidence>
<keyword evidence="2" id="KW-0813">Transport</keyword>
<evidence type="ECO:0000256" key="3">
    <source>
        <dbReference type="ARBA" id="ARBA00022741"/>
    </source>
</evidence>
<dbReference type="PROSITE" id="PS00211">
    <property type="entry name" value="ABC_TRANSPORTER_1"/>
    <property type="match status" value="1"/>
</dbReference>
<dbReference type="GO" id="GO:0008643">
    <property type="term" value="P:carbohydrate transport"/>
    <property type="evidence" value="ECO:0007669"/>
    <property type="project" value="InterPro"/>
</dbReference>
<dbReference type="SMART" id="SM00382">
    <property type="entry name" value="AAA"/>
    <property type="match status" value="1"/>
</dbReference>
<dbReference type="InterPro" id="IPR003439">
    <property type="entry name" value="ABC_transporter-like_ATP-bd"/>
</dbReference>
<comment type="function">
    <text evidence="6">Part of the ABC transporter complex LpqY-SugA-SugB-SugC, which is highly specific for uptake of trehalose. Involved in the recycling of extracellular trehalose released from trehalose-containing molecules synthesized by M.tuberculosis. Trehalose uptake is essential for virulence. Responsible for energy coupling to the transport system.</text>
</comment>
<dbReference type="InterPro" id="IPR047641">
    <property type="entry name" value="ABC_transpr_MalK/UgpC-like"/>
</dbReference>
<dbReference type="NCBIfam" id="NF008653">
    <property type="entry name" value="PRK11650.1"/>
    <property type="match status" value="1"/>
</dbReference>
<dbReference type="RefSeq" id="WP_069396334.1">
    <property type="nucleotide sequence ID" value="NZ_JACKUN010000024.1"/>
</dbReference>
<dbReference type="InterPro" id="IPR008995">
    <property type="entry name" value="Mo/tungstate-bd_C_term_dom"/>
</dbReference>
<organism evidence="13 14">
    <name type="scientific">Mycobacterium shimoidei</name>
    <dbReference type="NCBI Taxonomy" id="29313"/>
    <lineage>
        <taxon>Bacteria</taxon>
        <taxon>Bacillati</taxon>
        <taxon>Actinomycetota</taxon>
        <taxon>Actinomycetes</taxon>
        <taxon>Mycobacteriales</taxon>
        <taxon>Mycobacteriaceae</taxon>
        <taxon>Mycobacterium</taxon>
    </lineage>
</organism>
<protein>
    <recommendedName>
        <fullName evidence="8">Trehalose import ATP-binding protein SugC</fullName>
    </recommendedName>
    <alternativeName>
        <fullName evidence="10">Nucleotide-binding domain of SugABC transporter</fullName>
    </alternativeName>
    <alternativeName>
        <fullName evidence="9">SugABC transporter ATPase SugC</fullName>
    </alternativeName>
</protein>
<dbReference type="InterPro" id="IPR003593">
    <property type="entry name" value="AAA+_ATPase"/>
</dbReference>
<dbReference type="GO" id="GO:0005524">
    <property type="term" value="F:ATP binding"/>
    <property type="evidence" value="ECO:0007669"/>
    <property type="project" value="UniProtKB-KW"/>
</dbReference>
<evidence type="ECO:0000256" key="2">
    <source>
        <dbReference type="ARBA" id="ARBA00022448"/>
    </source>
</evidence>
<dbReference type="SUPFAM" id="SSF50331">
    <property type="entry name" value="MOP-like"/>
    <property type="match status" value="1"/>
</dbReference>
<dbReference type="InterPro" id="IPR015855">
    <property type="entry name" value="ABC_transpr_MalK-like"/>
</dbReference>
<dbReference type="Gene3D" id="3.40.50.300">
    <property type="entry name" value="P-loop containing nucleotide triphosphate hydrolases"/>
    <property type="match status" value="1"/>
</dbReference>
<dbReference type="Pfam" id="PF00005">
    <property type="entry name" value="ABC_tran"/>
    <property type="match status" value="1"/>
</dbReference>
<comment type="catalytic activity">
    <reaction evidence="5">
        <text>alpha,alpha-trehalose(out) + ATP + H2O = alpha,alpha-trehalose(in) + ADP + phosphate + H(+)</text>
        <dbReference type="Rhea" id="RHEA:75203"/>
        <dbReference type="ChEBI" id="CHEBI:15377"/>
        <dbReference type="ChEBI" id="CHEBI:15378"/>
        <dbReference type="ChEBI" id="CHEBI:16551"/>
        <dbReference type="ChEBI" id="CHEBI:30616"/>
        <dbReference type="ChEBI" id="CHEBI:43474"/>
        <dbReference type="ChEBI" id="CHEBI:456216"/>
    </reaction>
</comment>
<reference evidence="13 14" key="1">
    <citation type="submission" date="2018-05" db="EMBL/GenBank/DDBJ databases">
        <authorList>
            <consortium name="IHU Genomes"/>
        </authorList>
    </citation>
    <scope>NUCLEOTIDE SEQUENCE [LARGE SCALE GENOMIC DNA]</scope>
    <source>
        <strain evidence="13 14">P7336</strain>
    </source>
</reference>
<dbReference type="Pfam" id="PF17912">
    <property type="entry name" value="OB_MalK"/>
    <property type="match status" value="1"/>
</dbReference>
<keyword evidence="14" id="KW-1185">Reference proteome</keyword>
<dbReference type="InterPro" id="IPR012340">
    <property type="entry name" value="NA-bd_OB-fold"/>
</dbReference>
<keyword evidence="3" id="KW-0547">Nucleotide-binding</keyword>
<evidence type="ECO:0000313" key="14">
    <source>
        <dbReference type="Proteomes" id="UP000252015"/>
    </source>
</evidence>
<dbReference type="GO" id="GO:0016887">
    <property type="term" value="F:ATP hydrolysis activity"/>
    <property type="evidence" value="ECO:0007669"/>
    <property type="project" value="InterPro"/>
</dbReference>
<dbReference type="Gene3D" id="2.40.50.140">
    <property type="entry name" value="Nucleic acid-binding proteins"/>
    <property type="match status" value="1"/>
</dbReference>
<evidence type="ECO:0000256" key="8">
    <source>
        <dbReference type="ARBA" id="ARBA00072105"/>
    </source>
</evidence>
<feature type="domain" description="ABC transporter" evidence="12">
    <location>
        <begin position="4"/>
        <end position="236"/>
    </location>
</feature>
<keyword evidence="4 13" id="KW-0067">ATP-binding</keyword>
<dbReference type="AlphaFoldDB" id="A0A1E3TF16"/>
<comment type="subcellular location">
    <subcellularLocation>
        <location evidence="1">Cell inner membrane</location>
        <topology evidence="1">Peripheral membrane protein</topology>
        <orientation evidence="1">Cytoplasmic side</orientation>
    </subcellularLocation>
</comment>
<gene>
    <name evidence="13" type="ORF">MSP7336_03310</name>
</gene>
<dbReference type="CDD" id="cd03301">
    <property type="entry name" value="ABC_MalK_N"/>
    <property type="match status" value="1"/>
</dbReference>
<evidence type="ECO:0000259" key="12">
    <source>
        <dbReference type="PROSITE" id="PS50893"/>
    </source>
</evidence>
<dbReference type="GO" id="GO:0055052">
    <property type="term" value="C:ATP-binding cassette (ABC) transporter complex, substrate-binding subunit-containing"/>
    <property type="evidence" value="ECO:0007669"/>
    <property type="project" value="TreeGrafter"/>
</dbReference>
<dbReference type="STRING" id="29313.BHQ16_12295"/>
<evidence type="ECO:0000256" key="9">
    <source>
        <dbReference type="ARBA" id="ARBA00080647"/>
    </source>
</evidence>
<sequence>MASVTFEQATRQYPGTDRPALDHLDLSVDDGEFVVLVGPSGCGKTTSLRMIAGLETLDSGRIRIGARDVTADDPKDRDVAMVFQNYALYPHMTVAQNMGFALKIAKTPKAEIRERVLDAARLLDLEPYLDRKPKDLSGGQRQRVAMGRAIVRRPQVFLMDEPLSNLDAKLRVQTRNQIAGLQRRLGTTTVYVTHDQVEAMTMGDRVAVLRDGVLQQYASPRELYRNPANVFVAGFIGSPAMNLFTLAVSDHSVALGDWRLALPRAVTDAGDEITVGLRPEHLEIADTGLEMEVDVVEELGADAYLYGRLCVPGDATIRPVIVRVDGHNPPSRGTRVRLQPQSEHAHFFGADGQRVP</sequence>
<proteinExistence type="predicted"/>
<dbReference type="GO" id="GO:0140359">
    <property type="term" value="F:ABC-type transporter activity"/>
    <property type="evidence" value="ECO:0007669"/>
    <property type="project" value="InterPro"/>
</dbReference>
<evidence type="ECO:0000256" key="7">
    <source>
        <dbReference type="ARBA" id="ARBA00063658"/>
    </source>
</evidence>
<dbReference type="OrthoDB" id="9802264at2"/>
<dbReference type="Gene3D" id="2.40.50.100">
    <property type="match status" value="1"/>
</dbReference>
<dbReference type="InterPro" id="IPR040582">
    <property type="entry name" value="OB_MalK-like"/>
</dbReference>
<evidence type="ECO:0000256" key="5">
    <source>
        <dbReference type="ARBA" id="ARBA00050305"/>
    </source>
</evidence>
<dbReference type="PROSITE" id="PS50893">
    <property type="entry name" value="ABC_TRANSPORTER_2"/>
    <property type="match status" value="1"/>
</dbReference>
<dbReference type="FunFam" id="3.40.50.300:FF:000042">
    <property type="entry name" value="Maltose/maltodextrin ABC transporter, ATP-binding protein"/>
    <property type="match status" value="1"/>
</dbReference>
<dbReference type="PANTHER" id="PTHR43875">
    <property type="entry name" value="MALTODEXTRIN IMPORT ATP-BINDING PROTEIN MSMX"/>
    <property type="match status" value="1"/>
</dbReference>
<evidence type="ECO:0000256" key="11">
    <source>
        <dbReference type="SAM" id="MobiDB-lite"/>
    </source>
</evidence>
<dbReference type="PANTHER" id="PTHR43875:SF1">
    <property type="entry name" value="OSMOPROTECTIVE COMPOUNDS UPTAKE ATP-BINDING PROTEIN GGTA"/>
    <property type="match status" value="1"/>
</dbReference>
<comment type="subunit">
    <text evidence="7">Monomer. Homodimerizes in the presence of ATP. The complex is composed of two ATP-binding proteins (SugC), two transmembrane proteins (SugA and SugB) and a solute-binding protein (LpqY).</text>
</comment>
<dbReference type="InterPro" id="IPR027417">
    <property type="entry name" value="P-loop_NTPase"/>
</dbReference>
<dbReference type="Proteomes" id="UP000252015">
    <property type="component" value="Unassembled WGS sequence"/>
</dbReference>